<comment type="caution">
    <text evidence="1">The sequence shown here is derived from an EMBL/GenBank/DDBJ whole genome shotgun (WGS) entry which is preliminary data.</text>
</comment>
<sequence length="570" mass="62572">MARSIVATFLFWKLITHADTEGYCLFLSPLYIQRLLRLSNTTHKHMFLVKILIFVIAILPTCSSVAMENLNINDNTGAATLSPEEKLELCLVGTLLTDKPVKFKAMQECLANIWRPSQKVEIAAIAGNRFLFQFFHLWDMERVFQAGPWTFDNHMLVLKKLAVGDEPLAVKLDEIEVWVQIFNLPFGYVVEPIGLLIGSHLGRYVKYDDYTNSGSWRLYMRVRVAIKVDEPLKQGLTFEKEDGGVVHVFFKYERLGIFCFLCGVLGHTESFCPKRVEPGFVEGEKEWGNFLRSNSSSIGGGSTINKWLYDSRGQPRGSHSGGNKATNGTTNGNAMRETEAVGINVGQPVQHARFGRVKVIRDVQGRGFIFQTATANPMHRVAAYDGTVQWVPFVINLESLANPLVNSAVGQRIILERSNNTNALQAATGNIINNSAMMVRTLTNGSAAEELPIGLKPSSAMTVIPIADVTQTPSANSMAQGSGIKIVSAPKKRMRTSQAGKDAEAEADELTKETTADTTHVKASTSSLKKTGLGAVNMRSAENDTAVHTNPLFDVDIVMAGTGSQACQPK</sequence>
<keyword evidence="2" id="KW-1185">Reference proteome</keyword>
<reference evidence="1" key="1">
    <citation type="submission" date="2023-10" db="EMBL/GenBank/DDBJ databases">
        <authorList>
            <person name="Rodriguez Cubillos JULIANA M."/>
            <person name="De Vega J."/>
        </authorList>
    </citation>
    <scope>NUCLEOTIDE SEQUENCE</scope>
</reference>
<evidence type="ECO:0000313" key="1">
    <source>
        <dbReference type="EMBL" id="CAJ2643990.1"/>
    </source>
</evidence>
<dbReference type="Proteomes" id="UP001177021">
    <property type="component" value="Unassembled WGS sequence"/>
</dbReference>
<gene>
    <name evidence="1" type="ORF">MILVUS5_LOCUS13117</name>
</gene>
<evidence type="ECO:0000313" key="2">
    <source>
        <dbReference type="Proteomes" id="UP001177021"/>
    </source>
</evidence>
<accession>A0ACB0JH45</accession>
<name>A0ACB0JH45_TRIPR</name>
<protein>
    <submittedName>
        <fullName evidence="1">Uncharacterized protein</fullName>
    </submittedName>
</protein>
<proteinExistence type="predicted"/>
<organism evidence="1 2">
    <name type="scientific">Trifolium pratense</name>
    <name type="common">Red clover</name>
    <dbReference type="NCBI Taxonomy" id="57577"/>
    <lineage>
        <taxon>Eukaryota</taxon>
        <taxon>Viridiplantae</taxon>
        <taxon>Streptophyta</taxon>
        <taxon>Embryophyta</taxon>
        <taxon>Tracheophyta</taxon>
        <taxon>Spermatophyta</taxon>
        <taxon>Magnoliopsida</taxon>
        <taxon>eudicotyledons</taxon>
        <taxon>Gunneridae</taxon>
        <taxon>Pentapetalae</taxon>
        <taxon>rosids</taxon>
        <taxon>fabids</taxon>
        <taxon>Fabales</taxon>
        <taxon>Fabaceae</taxon>
        <taxon>Papilionoideae</taxon>
        <taxon>50 kb inversion clade</taxon>
        <taxon>NPAAA clade</taxon>
        <taxon>Hologalegina</taxon>
        <taxon>IRL clade</taxon>
        <taxon>Trifolieae</taxon>
        <taxon>Trifolium</taxon>
    </lineage>
</organism>
<dbReference type="EMBL" id="CASHSV030000034">
    <property type="protein sequence ID" value="CAJ2643990.1"/>
    <property type="molecule type" value="Genomic_DNA"/>
</dbReference>